<dbReference type="EMBL" id="CP071182">
    <property type="protein sequence ID" value="QSO46188.1"/>
    <property type="molecule type" value="Genomic_DNA"/>
</dbReference>
<dbReference type="AlphaFoldDB" id="A0A9X7Z6H0"/>
<accession>A0A9X7Z6H0</accession>
<sequence length="98" mass="10952">MGQWTWLFTKFPLADIELTSPPIDAKTANVLVRTVRVYQDDTGTKAEVRVAPHNTAPFRGGPWLHTFTEDELTNPGTAVVQFRDHLAAEVARCRQMGS</sequence>
<name>A0A9X7Z6H0_9BACL</name>
<reference evidence="1 2" key="1">
    <citation type="submission" date="2021-02" db="EMBL/GenBank/DDBJ databases">
        <title>Alicyclobacillus curvatus sp. nov. and Alicyclobacillus mengziensis sp. nov., two acidophilic bacteria isolated from acid mine drainage.</title>
        <authorList>
            <person name="Huang Y."/>
        </authorList>
    </citation>
    <scope>NUCLEOTIDE SEQUENCE [LARGE SCALE GENOMIC DNA]</scope>
    <source>
        <strain evidence="1 2">S30H14</strain>
    </source>
</reference>
<dbReference type="KEGG" id="afx:JZ786_16960"/>
<evidence type="ECO:0000313" key="1">
    <source>
        <dbReference type="EMBL" id="QSO46188.1"/>
    </source>
</evidence>
<dbReference type="RefSeq" id="WP_206655558.1">
    <property type="nucleotide sequence ID" value="NZ_CP071182.1"/>
</dbReference>
<protein>
    <submittedName>
        <fullName evidence="1">Uncharacterized protein</fullName>
    </submittedName>
</protein>
<proteinExistence type="predicted"/>
<organism evidence="1 2">
    <name type="scientific">Alicyclobacillus mengziensis</name>
    <dbReference type="NCBI Taxonomy" id="2931921"/>
    <lineage>
        <taxon>Bacteria</taxon>
        <taxon>Bacillati</taxon>
        <taxon>Bacillota</taxon>
        <taxon>Bacilli</taxon>
        <taxon>Bacillales</taxon>
        <taxon>Alicyclobacillaceae</taxon>
        <taxon>Alicyclobacillus</taxon>
    </lineage>
</organism>
<dbReference type="Proteomes" id="UP000663505">
    <property type="component" value="Chromosome"/>
</dbReference>
<evidence type="ECO:0000313" key="2">
    <source>
        <dbReference type="Proteomes" id="UP000663505"/>
    </source>
</evidence>
<keyword evidence="2" id="KW-1185">Reference proteome</keyword>
<gene>
    <name evidence="1" type="ORF">JZ786_16960</name>
</gene>